<evidence type="ECO:0000313" key="3">
    <source>
        <dbReference type="EMBL" id="KEQ59018.1"/>
    </source>
</evidence>
<evidence type="ECO:0000256" key="1">
    <source>
        <dbReference type="SAM" id="MobiDB-lite"/>
    </source>
</evidence>
<reference evidence="3 4" key="1">
    <citation type="journal article" date="2014" name="BMC Genomics">
        <title>Genome sequencing of four Aureobasidium pullulans varieties: biotechnological potential, stress tolerance, and description of new species.</title>
        <authorList>
            <person name="Gostin Ar C."/>
            <person name="Ohm R.A."/>
            <person name="Kogej T."/>
            <person name="Sonjak S."/>
            <person name="Turk M."/>
            <person name="Zajc J."/>
            <person name="Zalar P."/>
            <person name="Grube M."/>
            <person name="Sun H."/>
            <person name="Han J."/>
            <person name="Sharma A."/>
            <person name="Chiniquy J."/>
            <person name="Ngan C.Y."/>
            <person name="Lipzen A."/>
            <person name="Barry K."/>
            <person name="Grigoriev I.V."/>
            <person name="Gunde-Cimerman N."/>
        </authorList>
    </citation>
    <scope>NUCLEOTIDE SEQUENCE [LARGE SCALE GENOMIC DNA]</scope>
    <source>
        <strain evidence="3 4">CBS 110374</strain>
    </source>
</reference>
<feature type="compositionally biased region" description="Low complexity" evidence="1">
    <location>
        <begin position="303"/>
        <end position="322"/>
    </location>
</feature>
<dbReference type="STRING" id="1043003.A0A074VF17"/>
<dbReference type="PANTHER" id="PTHR39599:SF1">
    <property type="entry name" value="GPI-ANCHORED PROTEIN (EUROFUNG)"/>
    <property type="match status" value="1"/>
</dbReference>
<keyword evidence="4" id="KW-1185">Reference proteome</keyword>
<dbReference type="AlphaFoldDB" id="A0A074VF17"/>
<proteinExistence type="predicted"/>
<feature type="region of interest" description="Disordered" evidence="1">
    <location>
        <begin position="368"/>
        <end position="394"/>
    </location>
</feature>
<dbReference type="Proteomes" id="UP000030672">
    <property type="component" value="Unassembled WGS sequence"/>
</dbReference>
<feature type="region of interest" description="Disordered" evidence="1">
    <location>
        <begin position="303"/>
        <end position="327"/>
    </location>
</feature>
<accession>A0A074VF17</accession>
<dbReference type="RefSeq" id="XP_040876041.1">
    <property type="nucleotide sequence ID" value="XM_041026994.1"/>
</dbReference>
<name>A0A074VF17_AURM1</name>
<gene>
    <name evidence="3" type="ORF">M437DRAFT_78478</name>
</gene>
<feature type="chain" id="PRO_5001700620" description="GPI anchored protein" evidence="2">
    <location>
        <begin position="27"/>
        <end position="528"/>
    </location>
</feature>
<evidence type="ECO:0000313" key="4">
    <source>
        <dbReference type="Proteomes" id="UP000030672"/>
    </source>
</evidence>
<organism evidence="3 4">
    <name type="scientific">Aureobasidium melanogenum (strain CBS 110374)</name>
    <name type="common">Aureobasidium pullulans var. melanogenum</name>
    <dbReference type="NCBI Taxonomy" id="1043003"/>
    <lineage>
        <taxon>Eukaryota</taxon>
        <taxon>Fungi</taxon>
        <taxon>Dikarya</taxon>
        <taxon>Ascomycota</taxon>
        <taxon>Pezizomycotina</taxon>
        <taxon>Dothideomycetes</taxon>
        <taxon>Dothideomycetidae</taxon>
        <taxon>Dothideales</taxon>
        <taxon>Saccotheciaceae</taxon>
        <taxon>Aureobasidium</taxon>
    </lineage>
</organism>
<evidence type="ECO:0000256" key="2">
    <source>
        <dbReference type="SAM" id="SignalP"/>
    </source>
</evidence>
<keyword evidence="2" id="KW-0732">Signal</keyword>
<dbReference type="EMBL" id="KL584850">
    <property type="protein sequence ID" value="KEQ59018.1"/>
    <property type="molecule type" value="Genomic_DNA"/>
</dbReference>
<sequence>MFKTVTGLLAIPVALITTIFATPAYSQDWPYNLPPDAKYYPEHEHRIRRDVEIQQKLNLTSPCGMRKMSDDEGEKFFLDYWQFNEQAFDSIEMDKPLHARRSVSSAARLLNISNVEELLPPLLLHEKSQQFIPNHRFFDRSLSERAFQCPSETNSCESIGYPNSCCATGETCISLPANDGATIGCCPDGASCGGQIGLCDTAAGYTSCKNDNGGCCIPGYTCQGIGCVYASTATTTTTLPIVTVTTGASWSTLSDSTTTETFVIPATSASQPGSICTTTTTLVVTTSGNAMTTTVVETTTVLPSSAASTTSLTSSTRPSSSSPGQGPLTCSPGFQTCPASLGGGCCPTDRACGSLTCPPLSTAAPPVLPTSGTGPVSTSALSSTTETRRTTSTSNTVSYSGCPTGFYMCSAYYLGGCCRVGRDCDTTSCPASASTTIATNSGLTVIAPSGASSAAPTGNCANGWFSCAASVGGGCCPSGYGCGTSCTAMASGQSNVGKGAPSEAANARACKWIILSLSILSGLGMILL</sequence>
<dbReference type="PANTHER" id="PTHR39599">
    <property type="entry name" value="GPI-ANCHORED PROTEIN (EUROFUNG)-RELATED-RELATED"/>
    <property type="match status" value="1"/>
</dbReference>
<feature type="compositionally biased region" description="Low complexity" evidence="1">
    <location>
        <begin position="377"/>
        <end position="394"/>
    </location>
</feature>
<feature type="signal peptide" evidence="2">
    <location>
        <begin position="1"/>
        <end position="26"/>
    </location>
</feature>
<dbReference type="GeneID" id="63920367"/>
<evidence type="ECO:0008006" key="5">
    <source>
        <dbReference type="Google" id="ProtNLM"/>
    </source>
</evidence>
<protein>
    <recommendedName>
        <fullName evidence="5">GPI anchored protein</fullName>
    </recommendedName>
</protein>
<dbReference type="HOGENOM" id="CLU_044725_0_0_1"/>